<evidence type="ECO:0000313" key="3">
    <source>
        <dbReference type="Proteomes" id="UP001295684"/>
    </source>
</evidence>
<protein>
    <submittedName>
        <fullName evidence="2">Uncharacterized protein</fullName>
    </submittedName>
</protein>
<evidence type="ECO:0000313" key="2">
    <source>
        <dbReference type="EMBL" id="CAI2368233.1"/>
    </source>
</evidence>
<organism evidence="2 3">
    <name type="scientific">Euplotes crassus</name>
    <dbReference type="NCBI Taxonomy" id="5936"/>
    <lineage>
        <taxon>Eukaryota</taxon>
        <taxon>Sar</taxon>
        <taxon>Alveolata</taxon>
        <taxon>Ciliophora</taxon>
        <taxon>Intramacronucleata</taxon>
        <taxon>Spirotrichea</taxon>
        <taxon>Hypotrichia</taxon>
        <taxon>Euplotida</taxon>
        <taxon>Euplotidae</taxon>
        <taxon>Moneuplotes</taxon>
    </lineage>
</organism>
<accession>A0AAD1XDX4</accession>
<dbReference type="Proteomes" id="UP001295684">
    <property type="component" value="Unassembled WGS sequence"/>
</dbReference>
<sequence>MEKLDIDIEELIEEKQLFPILLNFSSKTLKIDKSDNEDKKFTVSYIELNDKETKYQISDSLEIIGLYLIYSLCHRNKTSQANLLCQLIGFQEEDKEDFYLNESCILEHTNKFFDQEDRLLSFVLTHPFTVTEQMYSNYNYHGYMSAYYPPMSTSKTIRHTYYIKVCENGSPTTLKIYVLCKETNHLESTDLKLSDNFEILPEYKDQFSGVESIIQHIEEIVRTKHNRENNQSWGGGAYPYNPYCYSCHGTGVCQNCNNTFPFNPHMSYSASNNPSSYPANLPPPPQYQTPPPNQIPQNPPLQTPPPQIPYSPPLQTSQQSPQETPLPTPTQLPTQSPPRSHLTDLLQ</sequence>
<gene>
    <name evidence="2" type="ORF">ECRASSUSDP1_LOCUS9524</name>
</gene>
<proteinExistence type="predicted"/>
<feature type="compositionally biased region" description="Pro residues" evidence="1">
    <location>
        <begin position="280"/>
        <end position="312"/>
    </location>
</feature>
<evidence type="ECO:0000256" key="1">
    <source>
        <dbReference type="SAM" id="MobiDB-lite"/>
    </source>
</evidence>
<reference evidence="2" key="1">
    <citation type="submission" date="2023-07" db="EMBL/GenBank/DDBJ databases">
        <authorList>
            <consortium name="AG Swart"/>
            <person name="Singh M."/>
            <person name="Singh A."/>
            <person name="Seah K."/>
            <person name="Emmerich C."/>
        </authorList>
    </citation>
    <scope>NUCLEOTIDE SEQUENCE</scope>
    <source>
        <strain evidence="2">DP1</strain>
    </source>
</reference>
<keyword evidence="3" id="KW-1185">Reference proteome</keyword>
<comment type="caution">
    <text evidence="2">The sequence shown here is derived from an EMBL/GenBank/DDBJ whole genome shotgun (WGS) entry which is preliminary data.</text>
</comment>
<feature type="compositionally biased region" description="Low complexity" evidence="1">
    <location>
        <begin position="313"/>
        <end position="323"/>
    </location>
</feature>
<name>A0AAD1XDX4_EUPCR</name>
<feature type="region of interest" description="Disordered" evidence="1">
    <location>
        <begin position="269"/>
        <end position="347"/>
    </location>
</feature>
<feature type="compositionally biased region" description="Low complexity" evidence="1">
    <location>
        <begin position="269"/>
        <end position="279"/>
    </location>
</feature>
<dbReference type="AlphaFoldDB" id="A0AAD1XDX4"/>
<dbReference type="EMBL" id="CAMPGE010009365">
    <property type="protein sequence ID" value="CAI2368233.1"/>
    <property type="molecule type" value="Genomic_DNA"/>
</dbReference>